<protein>
    <recommendedName>
        <fullName evidence="7">Phosphate transporter</fullName>
    </recommendedName>
</protein>
<evidence type="ECO:0000256" key="2">
    <source>
        <dbReference type="ARBA" id="ARBA00022448"/>
    </source>
</evidence>
<accession>A0A060TDG5</accession>
<feature type="transmembrane region" description="Helical" evidence="7">
    <location>
        <begin position="182"/>
        <end position="202"/>
    </location>
</feature>
<keyword evidence="2 7" id="KW-0813">Transport</keyword>
<keyword evidence="6 7" id="KW-0472">Membrane</keyword>
<evidence type="ECO:0000256" key="8">
    <source>
        <dbReference type="SAM" id="SignalP"/>
    </source>
</evidence>
<dbReference type="GO" id="GO:0016020">
    <property type="term" value="C:membrane"/>
    <property type="evidence" value="ECO:0007669"/>
    <property type="project" value="UniProtKB-SubCell"/>
</dbReference>
<dbReference type="GO" id="GO:0005315">
    <property type="term" value="F:phosphate transmembrane transporter activity"/>
    <property type="evidence" value="ECO:0007669"/>
    <property type="project" value="InterPro"/>
</dbReference>
<dbReference type="EMBL" id="HG937694">
    <property type="protein sequence ID" value="CDP37216.1"/>
    <property type="molecule type" value="Genomic_DNA"/>
</dbReference>
<gene>
    <name evidence="9" type="ORF">GNLVRS02_ARAD1D06468g</name>
</gene>
<reference evidence="9" key="2">
    <citation type="submission" date="2014-06" db="EMBL/GenBank/DDBJ databases">
        <title>The complete genome of Blastobotrys (Arxula) adeninivorans LS3 - a yeast of biotechnological interest.</title>
        <authorList>
            <person name="Kunze G."/>
            <person name="Gaillardin C."/>
            <person name="Czernicka M."/>
            <person name="Durrens P."/>
            <person name="Martin T."/>
            <person name="Boer E."/>
            <person name="Gabaldon T."/>
            <person name="Cruz J."/>
            <person name="Talla E."/>
            <person name="Marck C."/>
            <person name="Goffeau A."/>
            <person name="Barbe V."/>
            <person name="Baret P."/>
            <person name="Baronian K."/>
            <person name="Beier S."/>
            <person name="Bleykasten C."/>
            <person name="Bode R."/>
            <person name="Casaregola S."/>
            <person name="Despons L."/>
            <person name="Fairhead C."/>
            <person name="Giersberg M."/>
            <person name="Gierski P."/>
            <person name="Hahnel U."/>
            <person name="Hartmann A."/>
            <person name="Jankowska D."/>
            <person name="Jubin C."/>
            <person name="Jung P."/>
            <person name="Lafontaine I."/>
            <person name="Leh-Louis V."/>
            <person name="Lemaire M."/>
            <person name="Marcet-Houben M."/>
            <person name="Mascher M."/>
            <person name="Morel G."/>
            <person name="Richard G.-F."/>
            <person name="Riechen J."/>
            <person name="Sacerdot C."/>
            <person name="Sarkar A."/>
            <person name="Savel G."/>
            <person name="Schacherer J."/>
            <person name="Sherman D."/>
            <person name="Straub M.-L."/>
            <person name="Stein N."/>
            <person name="Thierry A."/>
            <person name="Trautwein-Schult A."/>
            <person name="Westhof E."/>
            <person name="Worch S."/>
            <person name="Dujon B."/>
            <person name="Souciet J.-L."/>
            <person name="Wincker P."/>
            <person name="Scholz U."/>
            <person name="Neuveglise N."/>
        </authorList>
    </citation>
    <scope>NUCLEOTIDE SEQUENCE</scope>
    <source>
        <strain evidence="9">LS3</strain>
    </source>
</reference>
<dbReference type="PhylomeDB" id="A0A060TDG5"/>
<proteinExistence type="inferred from homology"/>
<keyword evidence="8" id="KW-0732">Signal</keyword>
<feature type="transmembrane region" description="Helical" evidence="7">
    <location>
        <begin position="556"/>
        <end position="581"/>
    </location>
</feature>
<feature type="transmembrane region" description="Helical" evidence="7">
    <location>
        <begin position="222"/>
        <end position="242"/>
    </location>
</feature>
<dbReference type="AlphaFoldDB" id="A0A060TDG5"/>
<organism evidence="9">
    <name type="scientific">Blastobotrys adeninivorans</name>
    <name type="common">Yeast</name>
    <name type="synonym">Arxula adeninivorans</name>
    <dbReference type="NCBI Taxonomy" id="409370"/>
    <lineage>
        <taxon>Eukaryota</taxon>
        <taxon>Fungi</taxon>
        <taxon>Dikarya</taxon>
        <taxon>Ascomycota</taxon>
        <taxon>Saccharomycotina</taxon>
        <taxon>Dipodascomycetes</taxon>
        <taxon>Dipodascales</taxon>
        <taxon>Trichomonascaceae</taxon>
        <taxon>Blastobotrys</taxon>
    </lineage>
</organism>
<feature type="transmembrane region" description="Helical" evidence="7">
    <location>
        <begin position="48"/>
        <end position="67"/>
    </location>
</feature>
<sequence>MPVLSRYDWIFALITIAFCASAFGNGANDVANSYATSVSARTLTLPQVGLIAMCTEFVGAIALGSHVTKTIKGGIISMDRFEGKPGVLMLAMACAEFGSATWLIIATRFGLPVSTTQTIVGALVGVGLASQAEISWEWKKGSVSQTAASWGIAPAISAGFAAVIFMILRLTVLDRKDPFKWALRLIPFYLSVTGAILALFIVIEAPTAPSLEEFGAGKACGIVFGVLVGCLLLSYVFFVPYIHRRVVKGDTRVKFYHLPLGPLLWKENPPIYFPSKSNSALIDYYENAHYEQEQTADQTHGSEVKSPAIVNPNSQSPDATPYITADRVNVEKDPEAIMDARLPGSAMDMPQQPKTRHIVTPRERFIEPVQHLPKFHPQRLWGYFKFGFLHGVTVDAISHSSERVRKAHAKAKHYDNRVEHLWTYAQVVSAMMMSIAHGSNDVANAVGPWAATYSTWQTSTVDSEADTPPWMLAVAGILLGTGFWFFGYHVVRSMGNRITQLSPTRGFSMELGAAITVMLASRLGLPVSTTQCVVGSLIGVAICNGTLAAVNWRQVVFIFSGWVFTLPSAGLIAGLLFLMAVNTPHF</sequence>
<keyword evidence="3 7" id="KW-0592">Phosphate transport</keyword>
<dbReference type="Pfam" id="PF01384">
    <property type="entry name" value="PHO4"/>
    <property type="match status" value="1"/>
</dbReference>
<evidence type="ECO:0000256" key="3">
    <source>
        <dbReference type="ARBA" id="ARBA00022592"/>
    </source>
</evidence>
<dbReference type="PANTHER" id="PTHR11101:SF55">
    <property type="entry name" value="PHOSPHATE TRANSPORTER"/>
    <property type="match status" value="1"/>
</dbReference>
<evidence type="ECO:0000256" key="6">
    <source>
        <dbReference type="ARBA" id="ARBA00023136"/>
    </source>
</evidence>
<feature type="transmembrane region" description="Helical" evidence="7">
    <location>
        <begin position="147"/>
        <end position="170"/>
    </location>
</feature>
<comment type="function">
    <text evidence="7">Sodium-phosphate symporter.</text>
</comment>
<feature type="signal peptide" evidence="8">
    <location>
        <begin position="1"/>
        <end position="24"/>
    </location>
</feature>
<comment type="subcellular location">
    <subcellularLocation>
        <location evidence="1 7">Membrane</location>
        <topology evidence="1 7">Multi-pass membrane protein</topology>
    </subcellularLocation>
</comment>
<comment type="similarity">
    <text evidence="7">Belongs to the inorganic phosphate transporter (PiT) (TC 2.A.20) family.</text>
</comment>
<evidence type="ECO:0000256" key="7">
    <source>
        <dbReference type="RuleBase" id="RU363058"/>
    </source>
</evidence>
<keyword evidence="4 7" id="KW-0812">Transmembrane</keyword>
<keyword evidence="5 7" id="KW-1133">Transmembrane helix</keyword>
<dbReference type="GO" id="GO:0035435">
    <property type="term" value="P:phosphate ion transmembrane transport"/>
    <property type="evidence" value="ECO:0007669"/>
    <property type="project" value="TreeGrafter"/>
</dbReference>
<feature type="chain" id="PRO_5001587825" description="Phosphate transporter" evidence="8">
    <location>
        <begin position="25"/>
        <end position="586"/>
    </location>
</feature>
<reference evidence="9" key="1">
    <citation type="submission" date="2014-02" db="EMBL/GenBank/DDBJ databases">
        <authorList>
            <person name="Genoscope - CEA"/>
        </authorList>
    </citation>
    <scope>NUCLEOTIDE SEQUENCE</scope>
    <source>
        <strain evidence="9">LS3</strain>
    </source>
</reference>
<evidence type="ECO:0000256" key="4">
    <source>
        <dbReference type="ARBA" id="ARBA00022692"/>
    </source>
</evidence>
<evidence type="ECO:0000256" key="5">
    <source>
        <dbReference type="ARBA" id="ARBA00022989"/>
    </source>
</evidence>
<dbReference type="InterPro" id="IPR001204">
    <property type="entry name" value="Phos_transporter"/>
</dbReference>
<evidence type="ECO:0000313" key="9">
    <source>
        <dbReference type="EMBL" id="CDP37216.1"/>
    </source>
</evidence>
<feature type="transmembrane region" description="Helical" evidence="7">
    <location>
        <begin position="87"/>
        <end position="105"/>
    </location>
</feature>
<evidence type="ECO:0000256" key="1">
    <source>
        <dbReference type="ARBA" id="ARBA00004141"/>
    </source>
</evidence>
<dbReference type="PANTHER" id="PTHR11101">
    <property type="entry name" value="PHOSPHATE TRANSPORTER"/>
    <property type="match status" value="1"/>
</dbReference>
<name>A0A060TDG5_BLAAD</name>
<feature type="transmembrane region" description="Helical" evidence="7">
    <location>
        <begin position="470"/>
        <end position="487"/>
    </location>
</feature>